<dbReference type="EMBL" id="BJUJ01000041">
    <property type="protein sequence ID" value="GEK44407.1"/>
    <property type="molecule type" value="Genomic_DNA"/>
</dbReference>
<evidence type="ECO:0000313" key="2">
    <source>
        <dbReference type="Proteomes" id="UP000321274"/>
    </source>
</evidence>
<evidence type="ECO:0000313" key="1">
    <source>
        <dbReference type="EMBL" id="GEK44407.1"/>
    </source>
</evidence>
<name>A0AAV3WFC1_ACIJO</name>
<accession>A0AAV3WFC1</accession>
<dbReference type="Proteomes" id="UP000321274">
    <property type="component" value="Unassembled WGS sequence"/>
</dbReference>
<gene>
    <name evidence="1" type="ORF">AJO04nite_16650</name>
</gene>
<comment type="caution">
    <text evidence="1">The sequence shown here is derived from an EMBL/GenBank/DDBJ whole genome shotgun (WGS) entry which is preliminary data.</text>
</comment>
<reference evidence="1 2" key="1">
    <citation type="submission" date="2019-07" db="EMBL/GenBank/DDBJ databases">
        <title>Whole genome shotgun sequence of Acinetobacter johnsonii NBRC 102197.</title>
        <authorList>
            <person name="Hosoyama A."/>
            <person name="Uohara A."/>
            <person name="Ohji S."/>
            <person name="Ichikawa N."/>
        </authorList>
    </citation>
    <scope>NUCLEOTIDE SEQUENCE [LARGE SCALE GENOMIC DNA]</scope>
    <source>
        <strain evidence="1 2">NBRC 102197</strain>
    </source>
</reference>
<protein>
    <submittedName>
        <fullName evidence="1">Uncharacterized protein</fullName>
    </submittedName>
</protein>
<sequence>MDKFKLYSIETIYSFDKLFSKIVESSNRLVSSYEIHPLKNRANTLAFQFIEKKILETSLLDKDGVEQLIQYLHIDNFEFYIEKKMGNFFLVLKNPPRSLKFFKQTIADILDYKVAISDIEIDPLQWVENIETNYESEFSVISIEIKDVIYNSKIHGFLTLKSQIDLRSSYEQMISSTNFKVSKVLISNNNYFKGKFILCRDASFQLDCLNSSDLIDLLLDNIPT</sequence>
<proteinExistence type="predicted"/>
<organism evidence="1 2">
    <name type="scientific">Acinetobacter johnsonii</name>
    <dbReference type="NCBI Taxonomy" id="40214"/>
    <lineage>
        <taxon>Bacteria</taxon>
        <taxon>Pseudomonadati</taxon>
        <taxon>Pseudomonadota</taxon>
        <taxon>Gammaproteobacteria</taxon>
        <taxon>Moraxellales</taxon>
        <taxon>Moraxellaceae</taxon>
        <taxon>Acinetobacter</taxon>
    </lineage>
</organism>
<dbReference type="AlphaFoldDB" id="A0AAV3WFC1"/>
<dbReference type="RefSeq" id="WP_114836968.1">
    <property type="nucleotide sequence ID" value="NZ_BJUJ01000041.1"/>
</dbReference>